<dbReference type="GO" id="GO:0003676">
    <property type="term" value="F:nucleic acid binding"/>
    <property type="evidence" value="ECO:0007669"/>
    <property type="project" value="InterPro"/>
</dbReference>
<dbReference type="AlphaFoldDB" id="A0A3B0N0A6"/>
<keyword evidence="3" id="KW-0808">Transferase</keyword>
<organism evidence="5">
    <name type="scientific">Theileria annulata</name>
    <dbReference type="NCBI Taxonomy" id="5874"/>
    <lineage>
        <taxon>Eukaryota</taxon>
        <taxon>Sar</taxon>
        <taxon>Alveolata</taxon>
        <taxon>Apicomplexa</taxon>
        <taxon>Aconoidasida</taxon>
        <taxon>Piroplasmida</taxon>
        <taxon>Theileriidae</taxon>
        <taxon>Theileria</taxon>
    </lineage>
</organism>
<dbReference type="EMBL" id="UIVS01000004">
    <property type="protein sequence ID" value="SVP95335.1"/>
    <property type="molecule type" value="Genomic_DNA"/>
</dbReference>
<gene>
    <name evidence="5" type="ORF">TAV_000349500</name>
</gene>
<dbReference type="GO" id="GO:0008276">
    <property type="term" value="F:protein methyltransferase activity"/>
    <property type="evidence" value="ECO:0007669"/>
    <property type="project" value="TreeGrafter"/>
</dbReference>
<dbReference type="PROSITE" id="PS00092">
    <property type="entry name" value="N6_MTASE"/>
    <property type="match status" value="1"/>
</dbReference>
<dbReference type="PANTHER" id="PTHR45875">
    <property type="entry name" value="METHYLTRANSFERASE N6AMT1"/>
    <property type="match status" value="1"/>
</dbReference>
<comment type="similarity">
    <text evidence="1">Belongs to the eukaryotic/archaeal PrmC-related family.</text>
</comment>
<evidence type="ECO:0000313" key="5">
    <source>
        <dbReference type="EMBL" id="SVP95335.1"/>
    </source>
</evidence>
<dbReference type="GO" id="GO:0032259">
    <property type="term" value="P:methylation"/>
    <property type="evidence" value="ECO:0007669"/>
    <property type="project" value="UniProtKB-KW"/>
</dbReference>
<keyword evidence="2 5" id="KW-0489">Methyltransferase</keyword>
<dbReference type="Gene3D" id="3.40.50.150">
    <property type="entry name" value="Vaccinia Virus protein VP39"/>
    <property type="match status" value="1"/>
</dbReference>
<dbReference type="InterPro" id="IPR052190">
    <property type="entry name" value="Euk-Arch_PrmC-MTase"/>
</dbReference>
<sequence>MIKSNKLEKFSECVCMDLFENLRAFEFDLIFFNPPYVAGNVDDTSDMIDKAWNGGINGSETIIRFIKSVDKYISSGGFVYLVLKIEIIIN</sequence>
<dbReference type="GO" id="GO:0008757">
    <property type="term" value="F:S-adenosylmethionine-dependent methyltransferase activity"/>
    <property type="evidence" value="ECO:0007669"/>
    <property type="project" value="TreeGrafter"/>
</dbReference>
<evidence type="ECO:0000256" key="3">
    <source>
        <dbReference type="ARBA" id="ARBA00022679"/>
    </source>
</evidence>
<dbReference type="InterPro" id="IPR002052">
    <property type="entry name" value="DNA_methylase_N6_adenine_CS"/>
</dbReference>
<name>A0A3B0N0A6_THEAN</name>
<dbReference type="InterPro" id="IPR029063">
    <property type="entry name" value="SAM-dependent_MTases_sf"/>
</dbReference>
<proteinExistence type="inferred from homology"/>
<evidence type="ECO:0000256" key="4">
    <source>
        <dbReference type="ARBA" id="ARBA00022691"/>
    </source>
</evidence>
<evidence type="ECO:0000256" key="1">
    <source>
        <dbReference type="ARBA" id="ARBA00006149"/>
    </source>
</evidence>
<dbReference type="PANTHER" id="PTHR45875:SF1">
    <property type="entry name" value="METHYLTRANSFERASE N6AMT1"/>
    <property type="match status" value="1"/>
</dbReference>
<accession>A0A3B0N0A6</accession>
<dbReference type="GO" id="GO:0035657">
    <property type="term" value="C:eRF1 methyltransferase complex"/>
    <property type="evidence" value="ECO:0007669"/>
    <property type="project" value="TreeGrafter"/>
</dbReference>
<protein>
    <submittedName>
        <fullName evidence="5">Methylase-like protein, putative</fullName>
    </submittedName>
</protein>
<evidence type="ECO:0000256" key="2">
    <source>
        <dbReference type="ARBA" id="ARBA00022603"/>
    </source>
</evidence>
<reference evidence="5" key="1">
    <citation type="submission" date="2018-07" db="EMBL/GenBank/DDBJ databases">
        <authorList>
            <person name="Quirk P.G."/>
            <person name="Krulwich T.A."/>
        </authorList>
    </citation>
    <scope>NUCLEOTIDE SEQUENCE</scope>
    <source>
        <strain evidence="5">Anand</strain>
    </source>
</reference>
<dbReference type="SUPFAM" id="SSF53335">
    <property type="entry name" value="S-adenosyl-L-methionine-dependent methyltransferases"/>
    <property type="match status" value="1"/>
</dbReference>
<keyword evidence="4" id="KW-0949">S-adenosyl-L-methionine</keyword>
<dbReference type="VEuPathDB" id="PiroplasmaDB:TA09075"/>